<proteinExistence type="predicted"/>
<organism evidence="1 2">
    <name type="scientific">Caerostris extrusa</name>
    <name type="common">Bark spider</name>
    <name type="synonym">Caerostris bankana</name>
    <dbReference type="NCBI Taxonomy" id="172846"/>
    <lineage>
        <taxon>Eukaryota</taxon>
        <taxon>Metazoa</taxon>
        <taxon>Ecdysozoa</taxon>
        <taxon>Arthropoda</taxon>
        <taxon>Chelicerata</taxon>
        <taxon>Arachnida</taxon>
        <taxon>Araneae</taxon>
        <taxon>Araneomorphae</taxon>
        <taxon>Entelegynae</taxon>
        <taxon>Araneoidea</taxon>
        <taxon>Araneidae</taxon>
        <taxon>Caerostris</taxon>
    </lineage>
</organism>
<sequence length="262" mass="29340">MAKSLSSRSELKAITESEFSIAFETALDLVGTKASMQAYSENFSSEISKLLGKKRLLLEASLKEKADFIANVIVHGLPMEKVSPELKTFSQNLGENNNADVGFCERNVFGETESIYKKKYAAAFAFEIAHVFDTYEILSWDKIREYVESISQAMLSGLPADISTKEEKQANNIIHKEQDNDTLSNLSLRFGKQKENLTSIDILEYQLLTSELFNETFNGSMSFQNSFELAEVVSQAVINISESKIVGKLTYSLPYYAAIRIS</sequence>
<dbReference type="Proteomes" id="UP001054945">
    <property type="component" value="Unassembled WGS sequence"/>
</dbReference>
<gene>
    <name evidence="1" type="primary">AVEN_194491_1</name>
    <name evidence="1" type="ORF">CEXT_121521</name>
</gene>
<keyword evidence="2" id="KW-1185">Reference proteome</keyword>
<evidence type="ECO:0000313" key="2">
    <source>
        <dbReference type="Proteomes" id="UP001054945"/>
    </source>
</evidence>
<accession>A0AAV4RH93</accession>
<name>A0AAV4RH93_CAEEX</name>
<protein>
    <submittedName>
        <fullName evidence="1">Uncharacterized protein</fullName>
    </submittedName>
</protein>
<dbReference type="EMBL" id="BPLR01008049">
    <property type="protein sequence ID" value="GIY21698.1"/>
    <property type="molecule type" value="Genomic_DNA"/>
</dbReference>
<dbReference type="AlphaFoldDB" id="A0AAV4RH93"/>
<comment type="caution">
    <text evidence="1">The sequence shown here is derived from an EMBL/GenBank/DDBJ whole genome shotgun (WGS) entry which is preliminary data.</text>
</comment>
<evidence type="ECO:0000313" key="1">
    <source>
        <dbReference type="EMBL" id="GIY21698.1"/>
    </source>
</evidence>
<reference evidence="1 2" key="1">
    <citation type="submission" date="2021-06" db="EMBL/GenBank/DDBJ databases">
        <title>Caerostris extrusa draft genome.</title>
        <authorList>
            <person name="Kono N."/>
            <person name="Arakawa K."/>
        </authorList>
    </citation>
    <scope>NUCLEOTIDE SEQUENCE [LARGE SCALE GENOMIC DNA]</scope>
</reference>